<dbReference type="GO" id="GO:0004518">
    <property type="term" value="F:nuclease activity"/>
    <property type="evidence" value="ECO:0007669"/>
    <property type="project" value="UniProtKB-KW"/>
</dbReference>
<dbReference type="EMBL" id="AONB01000001">
    <property type="protein sequence ID" value="EXJ12676.1"/>
    <property type="molecule type" value="Genomic_DNA"/>
</dbReference>
<feature type="domain" description="HD Cas3-type" evidence="10">
    <location>
        <begin position="23"/>
        <end position="229"/>
    </location>
</feature>
<dbReference type="CDD" id="cd09641">
    <property type="entry name" value="Cas3''_I"/>
    <property type="match status" value="1"/>
</dbReference>
<dbReference type="Gene3D" id="1.10.3210.30">
    <property type="match status" value="1"/>
</dbReference>
<keyword evidence="5" id="KW-0547">Nucleotide-binding</keyword>
<dbReference type="GO" id="GO:0016787">
    <property type="term" value="F:hydrolase activity"/>
    <property type="evidence" value="ECO:0007669"/>
    <property type="project" value="UniProtKB-KW"/>
</dbReference>
<dbReference type="Proteomes" id="UP000019464">
    <property type="component" value="Unassembled WGS sequence"/>
</dbReference>
<dbReference type="GO" id="GO:0046872">
    <property type="term" value="F:metal ion binding"/>
    <property type="evidence" value="ECO:0007669"/>
    <property type="project" value="UniProtKB-KW"/>
</dbReference>
<dbReference type="InterPro" id="IPR054712">
    <property type="entry name" value="Cas3-like_dom"/>
</dbReference>
<gene>
    <name evidence="11" type="ORF">D791_00016</name>
</gene>
<evidence type="ECO:0000259" key="10">
    <source>
        <dbReference type="PROSITE" id="PS51643"/>
    </source>
</evidence>
<dbReference type="SMART" id="SM00487">
    <property type="entry name" value="DEXDc"/>
    <property type="match status" value="1"/>
</dbReference>
<keyword evidence="6" id="KW-0378">Hydrolase</keyword>
<dbReference type="InterPro" id="IPR001650">
    <property type="entry name" value="Helicase_C-like"/>
</dbReference>
<dbReference type="InterPro" id="IPR027417">
    <property type="entry name" value="P-loop_NTPase"/>
</dbReference>
<dbReference type="Pfam" id="PF18019">
    <property type="entry name" value="Cas3_HD"/>
    <property type="match status" value="1"/>
</dbReference>
<dbReference type="NCBIfam" id="TIGR01596">
    <property type="entry name" value="cas3_HD"/>
    <property type="match status" value="1"/>
</dbReference>
<dbReference type="GO" id="GO:0003723">
    <property type="term" value="F:RNA binding"/>
    <property type="evidence" value="ECO:0007669"/>
    <property type="project" value="TreeGrafter"/>
</dbReference>
<dbReference type="GO" id="GO:0051607">
    <property type="term" value="P:defense response to virus"/>
    <property type="evidence" value="ECO:0007669"/>
    <property type="project" value="UniProtKB-KW"/>
</dbReference>
<evidence type="ECO:0000256" key="9">
    <source>
        <dbReference type="ARBA" id="ARBA00023118"/>
    </source>
</evidence>
<dbReference type="SUPFAM" id="SSF52540">
    <property type="entry name" value="P-loop containing nucleoside triphosphate hydrolases"/>
    <property type="match status" value="1"/>
</dbReference>
<keyword evidence="4" id="KW-0479">Metal-binding</keyword>
<evidence type="ECO:0000313" key="11">
    <source>
        <dbReference type="EMBL" id="EXJ12676.1"/>
    </source>
</evidence>
<organism evidence="11 12">
    <name type="scientific">Nitrincola nitratireducens</name>
    <dbReference type="NCBI Taxonomy" id="1229521"/>
    <lineage>
        <taxon>Bacteria</taxon>
        <taxon>Pseudomonadati</taxon>
        <taxon>Pseudomonadota</taxon>
        <taxon>Gammaproteobacteria</taxon>
        <taxon>Oceanospirillales</taxon>
        <taxon>Oceanospirillaceae</taxon>
        <taxon>Nitrincola</taxon>
    </lineage>
</organism>
<evidence type="ECO:0000256" key="2">
    <source>
        <dbReference type="ARBA" id="ARBA00009046"/>
    </source>
</evidence>
<dbReference type="GO" id="GO:0005524">
    <property type="term" value="F:ATP binding"/>
    <property type="evidence" value="ECO:0007669"/>
    <property type="project" value="UniProtKB-KW"/>
</dbReference>
<dbReference type="GO" id="GO:0003724">
    <property type="term" value="F:RNA helicase activity"/>
    <property type="evidence" value="ECO:0007669"/>
    <property type="project" value="TreeGrafter"/>
</dbReference>
<keyword evidence="7 11" id="KW-0347">Helicase</keyword>
<dbReference type="AlphaFoldDB" id="W9V6Y4"/>
<evidence type="ECO:0000256" key="4">
    <source>
        <dbReference type="ARBA" id="ARBA00022723"/>
    </source>
</evidence>
<evidence type="ECO:0000256" key="8">
    <source>
        <dbReference type="ARBA" id="ARBA00022840"/>
    </source>
</evidence>
<keyword evidence="9" id="KW-0051">Antiviral defense</keyword>
<evidence type="ECO:0000313" key="12">
    <source>
        <dbReference type="Proteomes" id="UP000019464"/>
    </source>
</evidence>
<proteinExistence type="inferred from homology"/>
<comment type="similarity">
    <text evidence="1">In the N-terminal section; belongs to the CRISPR-associated nuclease Cas3-HD family.</text>
</comment>
<dbReference type="Pfam" id="PF22590">
    <property type="entry name" value="Cas3-like_C_2"/>
    <property type="match status" value="1"/>
</dbReference>
<reference evidence="12" key="1">
    <citation type="submission" date="2012-11" db="EMBL/GenBank/DDBJ databases">
        <authorList>
            <person name="Singh A."/>
            <person name="Pinnaka A.K."/>
            <person name="Vaidya B."/>
        </authorList>
    </citation>
    <scope>NUCLEOTIDE SEQUENCE [LARGE SCALE GENOMIC DNA]</scope>
    <source>
        <strain evidence="12">AK23</strain>
    </source>
</reference>
<dbReference type="NCBIfam" id="TIGR01587">
    <property type="entry name" value="cas3_core"/>
    <property type="match status" value="1"/>
</dbReference>
<evidence type="ECO:0000256" key="3">
    <source>
        <dbReference type="ARBA" id="ARBA00022722"/>
    </source>
</evidence>
<dbReference type="SMART" id="SM00490">
    <property type="entry name" value="HELICc"/>
    <property type="match status" value="1"/>
</dbReference>
<dbReference type="OrthoDB" id="9810236at2"/>
<dbReference type="InterPro" id="IPR006474">
    <property type="entry name" value="Helicase_Cas3_CRISPR-ass_core"/>
</dbReference>
<reference evidence="11 12" key="2">
    <citation type="journal article" date="2015" name="Syst. Appl. Microbiol.">
        <title>Nitrincola nitratireducens sp. nov. isolated from a haloalkaline crater lake.</title>
        <authorList>
            <person name="Singh A."/>
            <person name="Vaidya B."/>
            <person name="Tanuku N.R."/>
            <person name="Pinnaka A.K."/>
        </authorList>
    </citation>
    <scope>NUCLEOTIDE SEQUENCE [LARGE SCALE GENOMIC DNA]</scope>
    <source>
        <strain evidence="11 12">AK23</strain>
    </source>
</reference>
<keyword evidence="12" id="KW-1185">Reference proteome</keyword>
<accession>W9V6Y4</accession>
<name>W9V6Y4_9GAMM</name>
<dbReference type="RefSeq" id="WP_036506259.1">
    <property type="nucleotide sequence ID" value="NZ_AONB01000001.1"/>
</dbReference>
<dbReference type="PANTHER" id="PTHR47963">
    <property type="entry name" value="DEAD-BOX ATP-DEPENDENT RNA HELICASE 47, MITOCHONDRIAL"/>
    <property type="match status" value="1"/>
</dbReference>
<evidence type="ECO:0000256" key="5">
    <source>
        <dbReference type="ARBA" id="ARBA00022741"/>
    </source>
</evidence>
<dbReference type="InterPro" id="IPR050547">
    <property type="entry name" value="DEAD_box_RNA_helicases"/>
</dbReference>
<dbReference type="PANTHER" id="PTHR47963:SF9">
    <property type="entry name" value="CRISPR-ASSOCIATED ENDONUCLEASE_HELICASE CAS3"/>
    <property type="match status" value="1"/>
</dbReference>
<dbReference type="InterPro" id="IPR038257">
    <property type="entry name" value="CRISPR-assoc_Cas3_HD_sf"/>
</dbReference>
<evidence type="ECO:0000256" key="1">
    <source>
        <dbReference type="ARBA" id="ARBA00006847"/>
    </source>
</evidence>
<dbReference type="InterPro" id="IPR006483">
    <property type="entry name" value="CRISPR-assoc_Cas3_HD"/>
</dbReference>
<comment type="caution">
    <text evidence="11">The sequence shown here is derived from an EMBL/GenBank/DDBJ whole genome shotgun (WGS) entry which is preliminary data.</text>
</comment>
<keyword evidence="8" id="KW-0067">ATP-binding</keyword>
<sequence length="901" mass="101766">MKAEYPRYYDYWGKISKEAEKSGFDDFHLLVYHSLDVAAVGWHLLSEQSSLCQDLAGFLGITPSELRSLFTFALLLHDLGKFSAAFQNLYPLEKLNLPPQTSARPYDGKLARHDRLGWGIWKIASYKELFNINHFINSNLPSRTLNRTLEVLLDCSWGHHGKPILHGPFIDLEDYCVDENISDAVSFIQDASQLVELNWPPQLFEKETLSRLKQVSWHLAGLAVLCDWLGSNTSYFPYCADKKALASYWSEALQNAQTAVRQTDLFNAYAVQPFSSFEQHFNYSPTPLQHWSASVEIESGPQLFILEDVTGAGKTEAALCLTQRLMAAGLADGFYFGLPSMATSNAMFERVSRHYLGMFQQGRPSIVLAHGARDMHQQFRELVMVDTREDINYQLAEQTATASCNQWFADSRKKALLAPVGVGTVDQALLAVLPRRHQALRMIGLHRKVLIFDEVHAADEFMLELLYDLLALHVRQGGCAILLTATLPVRQRQRLSNRWLQTLGCEQGEAEYETGFPLATQVSMSGVKQRVVASRPEVSRSLEVQFLSSAADCLGVIQKALASDQCVVWICNSVADALEAYQQVLAVVPEPERCLLFHSRFTLLDRQRIETEVLDCLGKESSPAQRRGRVVVATQVFQESLDADADVMLSDICPIDDLIQRAGRLHRHTRTRDGQYQSNIIDQRDAPVLYVHAPEWSEAPSENWLKSGFRNTQAVYRSPGRLWLGMRALREAGAIRMPGEARVLIEAVYGEEAYDNIPTALQQLEDLHQGDINRKTNKASQQLIDWGKGYGASSTAQWFDDDTEISTRFSDIETVQVLVLKRRADGDVVFWAEGNPHPLAMSVLKLPKHHADKLQLLEAVDPETAEAFRLRYRQSKCYRLWVAEEDQNFGYLEKLGFITKS</sequence>
<keyword evidence="3" id="KW-0540">Nuclease</keyword>
<dbReference type="PROSITE" id="PS51643">
    <property type="entry name" value="HD_CAS3"/>
    <property type="match status" value="1"/>
</dbReference>
<dbReference type="STRING" id="1229521.D791_00016"/>
<protein>
    <submittedName>
        <fullName evidence="11">Helicase Cas3</fullName>
    </submittedName>
</protein>
<dbReference type="InterPro" id="IPR014001">
    <property type="entry name" value="Helicase_ATP-bd"/>
</dbReference>
<dbReference type="Gene3D" id="3.40.50.300">
    <property type="entry name" value="P-loop containing nucleotide triphosphate hydrolases"/>
    <property type="match status" value="2"/>
</dbReference>
<evidence type="ECO:0000256" key="7">
    <source>
        <dbReference type="ARBA" id="ARBA00022806"/>
    </source>
</evidence>
<dbReference type="PATRIC" id="fig|1229521.3.peg.19"/>
<comment type="similarity">
    <text evidence="2">In the central section; belongs to the CRISPR-associated helicase Cas3 family.</text>
</comment>
<evidence type="ECO:0000256" key="6">
    <source>
        <dbReference type="ARBA" id="ARBA00022801"/>
    </source>
</evidence>